<protein>
    <submittedName>
        <fullName evidence="1">Uncharacterized protein</fullName>
    </submittedName>
</protein>
<sequence>MGNLNHDWLTEGMIDYEYKKYVLLAYLKDIKQHFDSAELFPFLSDLIMHYKNLLNVKSNKELIYEHFPKSISRADFKKLKFTYHRMIQDDEMMQEIEDIIGFALPKLEGSINEGKELYDLVEDNLEVSAVGLTPIYAKEGYVLVNQDAKRDVSVFRYQISVFENADEKYRGISTTFLTNDFRDISRTYEQIKMDLVRRFRELPNPATFLVVSKMKFPLPQTILPVAKRMLVRKIEEIN</sequence>
<evidence type="ECO:0000313" key="2">
    <source>
        <dbReference type="Proteomes" id="UP001610063"/>
    </source>
</evidence>
<evidence type="ECO:0000313" key="1">
    <source>
        <dbReference type="EMBL" id="MFH6981966.1"/>
    </source>
</evidence>
<comment type="caution">
    <text evidence="1">The sequence shown here is derived from an EMBL/GenBank/DDBJ whole genome shotgun (WGS) entry which is preliminary data.</text>
</comment>
<accession>A0ABW7N3B6</accession>
<dbReference type="Proteomes" id="UP001610063">
    <property type="component" value="Unassembled WGS sequence"/>
</dbReference>
<dbReference type="RefSeq" id="WP_395415780.1">
    <property type="nucleotide sequence ID" value="NZ_JBIPKE010000007.1"/>
</dbReference>
<name>A0ABW7N3B6_9BACT</name>
<reference evidence="1 2" key="1">
    <citation type="journal article" date="2013" name="Int. J. Syst. Evol. Microbiol.">
        <title>Marinoscillum luteum sp. nov., isolated from marine sediment.</title>
        <authorList>
            <person name="Cha I.T."/>
            <person name="Park S.J."/>
            <person name="Kim S.J."/>
            <person name="Kim J.G."/>
            <person name="Jung M.Y."/>
            <person name="Shin K.S."/>
            <person name="Kwon K.K."/>
            <person name="Yang S.H."/>
            <person name="Seo Y.S."/>
            <person name="Rhee S.K."/>
        </authorList>
    </citation>
    <scope>NUCLEOTIDE SEQUENCE [LARGE SCALE GENOMIC DNA]</scope>
    <source>
        <strain evidence="1 2">KCTC 23939</strain>
    </source>
</reference>
<organism evidence="1 2">
    <name type="scientific">Marinoscillum luteum</name>
    <dbReference type="NCBI Taxonomy" id="861051"/>
    <lineage>
        <taxon>Bacteria</taxon>
        <taxon>Pseudomonadati</taxon>
        <taxon>Bacteroidota</taxon>
        <taxon>Cytophagia</taxon>
        <taxon>Cytophagales</taxon>
        <taxon>Reichenbachiellaceae</taxon>
        <taxon>Marinoscillum</taxon>
    </lineage>
</organism>
<dbReference type="EMBL" id="JBIPKE010000007">
    <property type="protein sequence ID" value="MFH6981966.1"/>
    <property type="molecule type" value="Genomic_DNA"/>
</dbReference>
<proteinExistence type="predicted"/>
<keyword evidence="2" id="KW-1185">Reference proteome</keyword>
<gene>
    <name evidence="1" type="ORF">ACHKAR_00880</name>
</gene>